<protein>
    <recommendedName>
        <fullName evidence="1">C-type lectin domain-containing protein</fullName>
    </recommendedName>
</protein>
<dbReference type="PANTHER" id="PTHR47753:SF4">
    <property type="entry name" value="C-TYPE LECTIN DOMAIN-CONTAINING PROTEIN"/>
    <property type="match status" value="1"/>
</dbReference>
<proteinExistence type="predicted"/>
<gene>
    <name evidence="2" type="ORF">CAMP_LOCUS8938</name>
</gene>
<dbReference type="Gene3D" id="3.10.100.10">
    <property type="entry name" value="Mannose-Binding Protein A, subunit A"/>
    <property type="match status" value="1"/>
</dbReference>
<name>A0A9P1ILK4_9PELO</name>
<evidence type="ECO:0000313" key="2">
    <source>
        <dbReference type="EMBL" id="CAI5446301.1"/>
    </source>
</evidence>
<keyword evidence="3" id="KW-1185">Reference proteome</keyword>
<dbReference type="Pfam" id="PF00059">
    <property type="entry name" value="Lectin_C"/>
    <property type="match status" value="1"/>
</dbReference>
<dbReference type="PROSITE" id="PS50041">
    <property type="entry name" value="C_TYPE_LECTIN_2"/>
    <property type="match status" value="1"/>
</dbReference>
<reference evidence="2" key="1">
    <citation type="submission" date="2022-11" db="EMBL/GenBank/DDBJ databases">
        <authorList>
            <person name="Kikuchi T."/>
        </authorList>
    </citation>
    <scope>NUCLEOTIDE SEQUENCE</scope>
    <source>
        <strain evidence="2">PS1010</strain>
    </source>
</reference>
<dbReference type="PANTHER" id="PTHR47753">
    <property type="entry name" value="C-TYPE LECTIN-RELATED"/>
    <property type="match status" value="1"/>
</dbReference>
<dbReference type="EMBL" id="CANHGI010000003">
    <property type="protein sequence ID" value="CAI5446301.1"/>
    <property type="molecule type" value="Genomic_DNA"/>
</dbReference>
<accession>A0A9P1ILK4</accession>
<evidence type="ECO:0000259" key="1">
    <source>
        <dbReference type="PROSITE" id="PS50041"/>
    </source>
</evidence>
<feature type="domain" description="C-type lectin" evidence="1">
    <location>
        <begin position="438"/>
        <end position="555"/>
    </location>
</feature>
<dbReference type="SMART" id="SM00034">
    <property type="entry name" value="CLECT"/>
    <property type="match status" value="1"/>
</dbReference>
<sequence length="570" mass="66004">MRKIRKVRRLQHYLHGSTNQQQCHSVNKCRPIKNRHSRSTKFCGKVGNGSPISGSDLEGLTCVVRWKMTANEDEIENLCKSLGPYPLKNFKIVDGNKPECTYENVYTCKPSYTQINGYCYRIMSDKLISYKEAEQLCSSEKTKLEISGKEVTSTIVDLFDEDLIRLFELFWYDMKSIWIQPKNDFKDIVEYNGDSPNYAIIYGMAVFYSIGPKSLIKMPTNHRAQAMCFYRPEETPRSFGYKAAKLAKYYWPTLKRGLTTVWRTSGLYNYWMQEQSKDFAINQCKSSMAAIAGNTEIDVFNPTKENMKLLREDTEVKQSFIKAYSPTYLCCNSNGHQSKIVHFSKSYAPFNCESNTILVNMNSDFYSFRSKSHAGYCKDRVGTFLTFSESVNGLDNFEVYNRQEAPLLCSIYFKEIKMRTKCPDQWKKYVRESGRVVCHRFFSDYKNFEGAQRGCRSEGAELATYTTQEEFNLLRHNYGSPWIGGRKKSICKRRADSGECTKENMVIWDSPGFEHYSDKVRQVIGAGWVDPNPDNLHQNEYCIHIDGGTLNDIDCVNRQFTFNCIRDADY</sequence>
<organism evidence="2 3">
    <name type="scientific">Caenorhabditis angaria</name>
    <dbReference type="NCBI Taxonomy" id="860376"/>
    <lineage>
        <taxon>Eukaryota</taxon>
        <taxon>Metazoa</taxon>
        <taxon>Ecdysozoa</taxon>
        <taxon>Nematoda</taxon>
        <taxon>Chromadorea</taxon>
        <taxon>Rhabditida</taxon>
        <taxon>Rhabditina</taxon>
        <taxon>Rhabditomorpha</taxon>
        <taxon>Rhabditoidea</taxon>
        <taxon>Rhabditidae</taxon>
        <taxon>Peloderinae</taxon>
        <taxon>Caenorhabditis</taxon>
    </lineage>
</organism>
<dbReference type="InterPro" id="IPR016186">
    <property type="entry name" value="C-type_lectin-like/link_sf"/>
</dbReference>
<dbReference type="InterPro" id="IPR001304">
    <property type="entry name" value="C-type_lectin-like"/>
</dbReference>
<dbReference type="AlphaFoldDB" id="A0A9P1ILK4"/>
<dbReference type="InterPro" id="IPR016187">
    <property type="entry name" value="CTDL_fold"/>
</dbReference>
<evidence type="ECO:0000313" key="3">
    <source>
        <dbReference type="Proteomes" id="UP001152747"/>
    </source>
</evidence>
<comment type="caution">
    <text evidence="2">The sequence shown here is derived from an EMBL/GenBank/DDBJ whole genome shotgun (WGS) entry which is preliminary data.</text>
</comment>
<dbReference type="CDD" id="cd00037">
    <property type="entry name" value="CLECT"/>
    <property type="match status" value="1"/>
</dbReference>
<dbReference type="Proteomes" id="UP001152747">
    <property type="component" value="Unassembled WGS sequence"/>
</dbReference>
<dbReference type="SUPFAM" id="SSF56436">
    <property type="entry name" value="C-type lectin-like"/>
    <property type="match status" value="2"/>
</dbReference>